<dbReference type="EMBL" id="BAABCW010000022">
    <property type="protein sequence ID" value="GAA3520004.1"/>
    <property type="molecule type" value="Genomic_DNA"/>
</dbReference>
<evidence type="ECO:0000313" key="1">
    <source>
        <dbReference type="EMBL" id="GAA3520004.1"/>
    </source>
</evidence>
<evidence type="ECO:0008006" key="3">
    <source>
        <dbReference type="Google" id="ProtNLM"/>
    </source>
</evidence>
<proteinExistence type="predicted"/>
<evidence type="ECO:0000313" key="2">
    <source>
        <dbReference type="Proteomes" id="UP001500459"/>
    </source>
</evidence>
<gene>
    <name evidence="1" type="ORF">GCM10022393_37800</name>
</gene>
<protein>
    <recommendedName>
        <fullName evidence="3">Tobe domain protein</fullName>
    </recommendedName>
</protein>
<accession>A0ABP6UVA5</accession>
<dbReference type="RefSeq" id="WP_344930124.1">
    <property type="nucleotide sequence ID" value="NZ_BAABCW010000022.1"/>
</dbReference>
<dbReference type="InterPro" id="IPR008995">
    <property type="entry name" value="Mo/tungstate-bd_C_term_dom"/>
</dbReference>
<organism evidence="1 2">
    <name type="scientific">Aquimarina addita</name>
    <dbReference type="NCBI Taxonomy" id="870485"/>
    <lineage>
        <taxon>Bacteria</taxon>
        <taxon>Pseudomonadati</taxon>
        <taxon>Bacteroidota</taxon>
        <taxon>Flavobacteriia</taxon>
        <taxon>Flavobacteriales</taxon>
        <taxon>Flavobacteriaceae</taxon>
        <taxon>Aquimarina</taxon>
    </lineage>
</organism>
<reference evidence="2" key="1">
    <citation type="journal article" date="2019" name="Int. J. Syst. Evol. Microbiol.">
        <title>The Global Catalogue of Microorganisms (GCM) 10K type strain sequencing project: providing services to taxonomists for standard genome sequencing and annotation.</title>
        <authorList>
            <consortium name="The Broad Institute Genomics Platform"/>
            <consortium name="The Broad Institute Genome Sequencing Center for Infectious Disease"/>
            <person name="Wu L."/>
            <person name="Ma J."/>
        </authorList>
    </citation>
    <scope>NUCLEOTIDE SEQUENCE [LARGE SCALE GENOMIC DNA]</scope>
    <source>
        <strain evidence="2">JCM 17106</strain>
    </source>
</reference>
<keyword evidence="2" id="KW-1185">Reference proteome</keyword>
<comment type="caution">
    <text evidence="1">The sequence shown here is derived from an EMBL/GenBank/DDBJ whole genome shotgun (WGS) entry which is preliminary data.</text>
</comment>
<name>A0ABP6UVA5_9FLAO</name>
<sequence>MNAIQGHICDIQISTNLAVVSVQIKEDIVWKILIAETPDTASYLRIDNMIKLLFKETEVVITTNKQQAISIENGIEGVISDIEKGLLLSKLTINTKAGNVISILATEAVDRLMLEKHQEIIAMVQMNEIMVSI</sequence>
<dbReference type="Gene3D" id="2.40.50.100">
    <property type="match status" value="1"/>
</dbReference>
<dbReference type="Proteomes" id="UP001500459">
    <property type="component" value="Unassembled WGS sequence"/>
</dbReference>
<dbReference type="SUPFAM" id="SSF50331">
    <property type="entry name" value="MOP-like"/>
    <property type="match status" value="1"/>
</dbReference>